<dbReference type="Gene3D" id="3.40.190.170">
    <property type="entry name" value="Bacterial extracellular solute-binding protein, family 7"/>
    <property type="match status" value="1"/>
</dbReference>
<protein>
    <submittedName>
        <fullName evidence="3">Exported protein</fullName>
    </submittedName>
</protein>
<comment type="caution">
    <text evidence="3">The sequence shown here is derived from an EMBL/GenBank/DDBJ whole genome shotgun (WGS) entry which is preliminary data.</text>
</comment>
<sequence>MIVQFTPPRWALLLMAVVLHGAMAALANAQTLTFPTAYDERSPHTINIRVLANELNYATFGQLQLEVHPAGQLLPANAIYDAVRSGEADMGEVLLASLAERDPLFLIDNLPFLVADFDTAEALWEASRDYIEARLNEDGLTLLYATPWPPQGFYSISRIDDVGDLEGLRVRSYSDTLEDLITLAGATPVSVDYTDLRSAFQQGQIDAMITSATTGVRASAWEFATTYTDIKAWIPKNIVFINTDRLNSLNSEHRSLLLQQANVAEQRGWTIAREDYFRSRITLSDNGMAVRSPSPRLQKQLVSLGNTMTQEWLSRTGEEGERILTTYQERVTQHTD</sequence>
<dbReference type="CDD" id="cd13602">
    <property type="entry name" value="PBP2_TRAP_BpDctp6_7"/>
    <property type="match status" value="1"/>
</dbReference>
<dbReference type="InterPro" id="IPR018389">
    <property type="entry name" value="DctP_fam"/>
</dbReference>
<name>A0A918K2T1_9GAMM</name>
<gene>
    <name evidence="3" type="ORF">GCM10007392_08670</name>
</gene>
<dbReference type="PANTHER" id="PTHR33376:SF4">
    <property type="entry name" value="SIALIC ACID-BINDING PERIPLASMIC PROTEIN SIAP"/>
    <property type="match status" value="1"/>
</dbReference>
<dbReference type="RefSeq" id="WP_189607271.1">
    <property type="nucleotide sequence ID" value="NZ_BMXR01000002.1"/>
</dbReference>
<dbReference type="EMBL" id="BMXR01000002">
    <property type="protein sequence ID" value="GGX44152.1"/>
    <property type="molecule type" value="Genomic_DNA"/>
</dbReference>
<feature type="chain" id="PRO_5037954381" evidence="2">
    <location>
        <begin position="30"/>
        <end position="336"/>
    </location>
</feature>
<reference evidence="3" key="1">
    <citation type="journal article" date="2014" name="Int. J. Syst. Evol. Microbiol.">
        <title>Complete genome sequence of Corynebacterium casei LMG S-19264T (=DSM 44701T), isolated from a smear-ripened cheese.</title>
        <authorList>
            <consortium name="US DOE Joint Genome Institute (JGI-PGF)"/>
            <person name="Walter F."/>
            <person name="Albersmeier A."/>
            <person name="Kalinowski J."/>
            <person name="Ruckert C."/>
        </authorList>
    </citation>
    <scope>NUCLEOTIDE SEQUENCE</scope>
    <source>
        <strain evidence="3">KCTC 22169</strain>
    </source>
</reference>
<feature type="signal peptide" evidence="2">
    <location>
        <begin position="1"/>
        <end position="29"/>
    </location>
</feature>
<dbReference type="PANTHER" id="PTHR33376">
    <property type="match status" value="1"/>
</dbReference>
<evidence type="ECO:0000256" key="1">
    <source>
        <dbReference type="ARBA" id="ARBA00022729"/>
    </source>
</evidence>
<dbReference type="AlphaFoldDB" id="A0A918K2T1"/>
<dbReference type="Proteomes" id="UP000626148">
    <property type="component" value="Unassembled WGS sequence"/>
</dbReference>
<keyword evidence="1 2" id="KW-0732">Signal</keyword>
<dbReference type="NCBIfam" id="NF037995">
    <property type="entry name" value="TRAP_S1"/>
    <property type="match status" value="1"/>
</dbReference>
<dbReference type="SUPFAM" id="SSF53850">
    <property type="entry name" value="Periplasmic binding protein-like II"/>
    <property type="match status" value="1"/>
</dbReference>
<reference evidence="3" key="2">
    <citation type="submission" date="2020-09" db="EMBL/GenBank/DDBJ databases">
        <authorList>
            <person name="Sun Q."/>
            <person name="Kim S."/>
        </authorList>
    </citation>
    <scope>NUCLEOTIDE SEQUENCE</scope>
    <source>
        <strain evidence="3">KCTC 22169</strain>
    </source>
</reference>
<dbReference type="InterPro" id="IPR038404">
    <property type="entry name" value="TRAP_DctP_sf"/>
</dbReference>
<dbReference type="Pfam" id="PF03480">
    <property type="entry name" value="DctP"/>
    <property type="match status" value="1"/>
</dbReference>
<organism evidence="3 4">
    <name type="scientific">Saccharospirillum salsuginis</name>
    <dbReference type="NCBI Taxonomy" id="418750"/>
    <lineage>
        <taxon>Bacteria</taxon>
        <taxon>Pseudomonadati</taxon>
        <taxon>Pseudomonadota</taxon>
        <taxon>Gammaproteobacteria</taxon>
        <taxon>Oceanospirillales</taxon>
        <taxon>Saccharospirillaceae</taxon>
        <taxon>Saccharospirillum</taxon>
    </lineage>
</organism>
<dbReference type="GO" id="GO:0055085">
    <property type="term" value="P:transmembrane transport"/>
    <property type="evidence" value="ECO:0007669"/>
    <property type="project" value="InterPro"/>
</dbReference>
<proteinExistence type="predicted"/>
<evidence type="ECO:0000313" key="3">
    <source>
        <dbReference type="EMBL" id="GGX44152.1"/>
    </source>
</evidence>
<accession>A0A918K2T1</accession>
<keyword evidence="4" id="KW-1185">Reference proteome</keyword>
<evidence type="ECO:0000256" key="2">
    <source>
        <dbReference type="SAM" id="SignalP"/>
    </source>
</evidence>
<evidence type="ECO:0000313" key="4">
    <source>
        <dbReference type="Proteomes" id="UP000626148"/>
    </source>
</evidence>